<sequence length="519" mass="56016">MIGEGGTSTNDVDSRTIEDDERDASFPLVGINQASSAGNRHGLENSVLPGSALEEVGRILDDLGDSWRLKMYALLLGFGNAADAIEISSFAYIITVFKNPNTGSPISDDAFWSGLLTSAIYSGMLVGGLLSGYFGDRIGRRPALVSSMALNSVGAISSSLTPKLPNHAQLPWLLMCRLSAGLGVGGTIPSVFTLIAEISPSNQRGFYVNVVAWFWCVGLFATAVVARAFLYDSQAKESLPDQWPMFAVVAGLPAGICSILVKLFMVESPRFLTLKQRYQEAAASLLRMSGNPKNDSLLLDRIERLSVQTPSIIQKSLGLDFREGVRTILSPSLFRYTFILCLIWFLLSFSGYGISSWIGELFKKVGFEDPYAASILYASASVPGNIFATALIERLERRKLLTYSLALGAFSAFLFVFSTNSKMLVLITVCLYQACVTSSWNTVDAITSESFPSVVRSFAFGIMTSFGRTGAIVSNLLNGVLFEDASVGAVLFITGCSMFIAAVAAIQLKDLTGLELRET</sequence>
<evidence type="ECO:0000256" key="1">
    <source>
        <dbReference type="ARBA" id="ARBA00004141"/>
    </source>
</evidence>
<keyword evidence="4 6" id="KW-1133">Transmembrane helix</keyword>
<dbReference type="PANTHER" id="PTHR23511:SF34">
    <property type="entry name" value="SYNAPTIC VESICLE GLYCOPROTEIN 2"/>
    <property type="match status" value="1"/>
</dbReference>
<dbReference type="InterPro" id="IPR036259">
    <property type="entry name" value="MFS_trans_sf"/>
</dbReference>
<feature type="transmembrane region" description="Helical" evidence="6">
    <location>
        <begin position="336"/>
        <end position="358"/>
    </location>
</feature>
<proteinExistence type="predicted"/>
<feature type="transmembrane region" description="Helical" evidence="6">
    <location>
        <begin position="455"/>
        <end position="477"/>
    </location>
</feature>
<feature type="transmembrane region" description="Helical" evidence="6">
    <location>
        <begin position="114"/>
        <end position="135"/>
    </location>
</feature>
<name>A0A7S3PIK4_9STRA</name>
<dbReference type="EMBL" id="HBIN01013992">
    <property type="protein sequence ID" value="CAE0440446.1"/>
    <property type="molecule type" value="Transcribed_RNA"/>
</dbReference>
<feature type="transmembrane region" description="Helical" evidence="6">
    <location>
        <begin position="400"/>
        <end position="417"/>
    </location>
</feature>
<feature type="transmembrane region" description="Helical" evidence="6">
    <location>
        <begin position="206"/>
        <end position="231"/>
    </location>
</feature>
<gene>
    <name evidence="8" type="ORF">ASTO00021_LOCUS10580</name>
</gene>
<feature type="transmembrane region" description="Helical" evidence="6">
    <location>
        <begin position="489"/>
        <end position="508"/>
    </location>
</feature>
<comment type="subcellular location">
    <subcellularLocation>
        <location evidence="1">Membrane</location>
        <topology evidence="1">Multi-pass membrane protein</topology>
    </subcellularLocation>
</comment>
<dbReference type="InterPro" id="IPR020846">
    <property type="entry name" value="MFS_dom"/>
</dbReference>
<keyword evidence="5 6" id="KW-0472">Membrane</keyword>
<dbReference type="Pfam" id="PF00083">
    <property type="entry name" value="Sugar_tr"/>
    <property type="match status" value="1"/>
</dbReference>
<dbReference type="GO" id="GO:0022857">
    <property type="term" value="F:transmembrane transporter activity"/>
    <property type="evidence" value="ECO:0007669"/>
    <property type="project" value="InterPro"/>
</dbReference>
<feature type="domain" description="Major facilitator superfamily (MFS) profile" evidence="7">
    <location>
        <begin position="72"/>
        <end position="513"/>
    </location>
</feature>
<protein>
    <recommendedName>
        <fullName evidence="7">Major facilitator superfamily (MFS) profile domain-containing protein</fullName>
    </recommendedName>
</protein>
<dbReference type="PANTHER" id="PTHR23511">
    <property type="entry name" value="SYNAPTIC VESICLE GLYCOPROTEIN 2"/>
    <property type="match status" value="1"/>
</dbReference>
<dbReference type="InterPro" id="IPR005828">
    <property type="entry name" value="MFS_sugar_transport-like"/>
</dbReference>
<dbReference type="Gene3D" id="1.20.1250.20">
    <property type="entry name" value="MFS general substrate transporter like domains"/>
    <property type="match status" value="1"/>
</dbReference>
<keyword evidence="2" id="KW-0813">Transport</keyword>
<dbReference type="PROSITE" id="PS50850">
    <property type="entry name" value="MFS"/>
    <property type="match status" value="1"/>
</dbReference>
<feature type="transmembrane region" description="Helical" evidence="6">
    <location>
        <begin position="243"/>
        <end position="265"/>
    </location>
</feature>
<feature type="transmembrane region" description="Helical" evidence="6">
    <location>
        <begin position="72"/>
        <end position="94"/>
    </location>
</feature>
<evidence type="ECO:0000259" key="7">
    <source>
        <dbReference type="PROSITE" id="PS50850"/>
    </source>
</evidence>
<organism evidence="8">
    <name type="scientific">Aplanochytrium stocchinoi</name>
    <dbReference type="NCBI Taxonomy" id="215587"/>
    <lineage>
        <taxon>Eukaryota</taxon>
        <taxon>Sar</taxon>
        <taxon>Stramenopiles</taxon>
        <taxon>Bigyra</taxon>
        <taxon>Labyrinthulomycetes</taxon>
        <taxon>Thraustochytrida</taxon>
        <taxon>Thraustochytriidae</taxon>
        <taxon>Aplanochytrium</taxon>
    </lineage>
</organism>
<evidence type="ECO:0000256" key="6">
    <source>
        <dbReference type="SAM" id="Phobius"/>
    </source>
</evidence>
<evidence type="ECO:0000256" key="3">
    <source>
        <dbReference type="ARBA" id="ARBA00022692"/>
    </source>
</evidence>
<reference evidence="8" key="1">
    <citation type="submission" date="2021-01" db="EMBL/GenBank/DDBJ databases">
        <authorList>
            <person name="Corre E."/>
            <person name="Pelletier E."/>
            <person name="Niang G."/>
            <person name="Scheremetjew M."/>
            <person name="Finn R."/>
            <person name="Kale V."/>
            <person name="Holt S."/>
            <person name="Cochrane G."/>
            <person name="Meng A."/>
            <person name="Brown T."/>
            <person name="Cohen L."/>
        </authorList>
    </citation>
    <scope>NUCLEOTIDE SEQUENCE</scope>
    <source>
        <strain evidence="8">GSBS06</strain>
    </source>
</reference>
<evidence type="ECO:0000256" key="5">
    <source>
        <dbReference type="ARBA" id="ARBA00023136"/>
    </source>
</evidence>
<evidence type="ECO:0000313" key="8">
    <source>
        <dbReference type="EMBL" id="CAE0440446.1"/>
    </source>
</evidence>
<dbReference type="AlphaFoldDB" id="A0A7S3PIK4"/>
<dbReference type="GO" id="GO:0016020">
    <property type="term" value="C:membrane"/>
    <property type="evidence" value="ECO:0007669"/>
    <property type="project" value="UniProtKB-SubCell"/>
</dbReference>
<dbReference type="SUPFAM" id="SSF103473">
    <property type="entry name" value="MFS general substrate transporter"/>
    <property type="match status" value="1"/>
</dbReference>
<evidence type="ECO:0000256" key="4">
    <source>
        <dbReference type="ARBA" id="ARBA00022989"/>
    </source>
</evidence>
<accession>A0A7S3PIK4</accession>
<evidence type="ECO:0000256" key="2">
    <source>
        <dbReference type="ARBA" id="ARBA00022448"/>
    </source>
</evidence>
<keyword evidence="3 6" id="KW-0812">Transmembrane</keyword>
<feature type="transmembrane region" description="Helical" evidence="6">
    <location>
        <begin position="370"/>
        <end position="388"/>
    </location>
</feature>